<dbReference type="AlphaFoldDB" id="A0A380HQC5"/>
<evidence type="ECO:0000313" key="2">
    <source>
        <dbReference type="Proteomes" id="UP000254707"/>
    </source>
</evidence>
<accession>A0A380HQC5</accession>
<dbReference type="Proteomes" id="UP000254707">
    <property type="component" value="Unassembled WGS sequence"/>
</dbReference>
<dbReference type="EMBL" id="UHED01000001">
    <property type="protein sequence ID" value="SUM84136.1"/>
    <property type="molecule type" value="Genomic_DNA"/>
</dbReference>
<proteinExistence type="predicted"/>
<gene>
    <name evidence="1" type="ORF">NCTC7688_02333</name>
</gene>
<evidence type="ECO:0000313" key="1">
    <source>
        <dbReference type="EMBL" id="SUM84136.1"/>
    </source>
</evidence>
<name>A0A380HQC5_STASA</name>
<reference evidence="1 2" key="1">
    <citation type="submission" date="2018-06" db="EMBL/GenBank/DDBJ databases">
        <authorList>
            <consortium name="Pathogen Informatics"/>
            <person name="Doyle S."/>
        </authorList>
    </citation>
    <scope>NUCLEOTIDE SEQUENCE [LARGE SCALE GENOMIC DNA]</scope>
    <source>
        <strain evidence="1 2">NCTC7688</strain>
    </source>
</reference>
<protein>
    <submittedName>
        <fullName evidence="1">Uncharacterized protein</fullName>
    </submittedName>
</protein>
<sequence>MTIFVDNFLLKASLCTDEVLTETMKSFAYL</sequence>
<organism evidence="1 2">
    <name type="scientific">Staphylococcus saprophyticus</name>
    <dbReference type="NCBI Taxonomy" id="29385"/>
    <lineage>
        <taxon>Bacteria</taxon>
        <taxon>Bacillati</taxon>
        <taxon>Bacillota</taxon>
        <taxon>Bacilli</taxon>
        <taxon>Bacillales</taxon>
        <taxon>Staphylococcaceae</taxon>
        <taxon>Staphylococcus</taxon>
    </lineage>
</organism>